<evidence type="ECO:0000256" key="2">
    <source>
        <dbReference type="ARBA" id="ARBA00022884"/>
    </source>
</evidence>
<dbReference type="Pfam" id="PF01479">
    <property type="entry name" value="S4"/>
    <property type="match status" value="1"/>
</dbReference>
<evidence type="ECO:0000256" key="3">
    <source>
        <dbReference type="ARBA" id="ARBA00023235"/>
    </source>
</evidence>
<comment type="caution">
    <text evidence="8">The sequence shown here is derived from an EMBL/GenBank/DDBJ whole genome shotgun (WGS) entry which is preliminary data.</text>
</comment>
<dbReference type="Gene3D" id="3.30.70.1560">
    <property type="entry name" value="Alpha-L RNA-binding motif"/>
    <property type="match status" value="1"/>
</dbReference>
<dbReference type="InterPro" id="IPR000748">
    <property type="entry name" value="PsdUridine_synth_RsuA/RluB/E/F"/>
</dbReference>
<dbReference type="InterPro" id="IPR018496">
    <property type="entry name" value="PsdUridine_synth_RsuA/RluB_CS"/>
</dbReference>
<dbReference type="Gene3D" id="3.30.70.580">
    <property type="entry name" value="Pseudouridine synthase I, catalytic domain, N-terminal subdomain"/>
    <property type="match status" value="1"/>
</dbReference>
<evidence type="ECO:0000313" key="8">
    <source>
        <dbReference type="EMBL" id="MBY6276925.1"/>
    </source>
</evidence>
<dbReference type="AlphaFoldDB" id="A0A953IEH8"/>
<feature type="region of interest" description="Disordered" evidence="6">
    <location>
        <begin position="235"/>
        <end position="254"/>
    </location>
</feature>
<dbReference type="Gene3D" id="3.10.290.10">
    <property type="entry name" value="RNA-binding S4 domain"/>
    <property type="match status" value="1"/>
</dbReference>
<dbReference type="GO" id="GO:0003723">
    <property type="term" value="F:RNA binding"/>
    <property type="evidence" value="ECO:0007669"/>
    <property type="project" value="UniProtKB-KW"/>
</dbReference>
<dbReference type="FunFam" id="3.30.70.1560:FF:000001">
    <property type="entry name" value="Pseudouridine synthase"/>
    <property type="match status" value="1"/>
</dbReference>
<comment type="similarity">
    <text evidence="1 5">Belongs to the pseudouridine synthase RsuA family.</text>
</comment>
<evidence type="ECO:0000256" key="6">
    <source>
        <dbReference type="SAM" id="MobiDB-lite"/>
    </source>
</evidence>
<dbReference type="SUPFAM" id="SSF55174">
    <property type="entry name" value="Alpha-L RNA-binding motif"/>
    <property type="match status" value="1"/>
</dbReference>
<dbReference type="InterPro" id="IPR050343">
    <property type="entry name" value="RsuA_PseudoU_synthase"/>
</dbReference>
<dbReference type="PANTHER" id="PTHR47683">
    <property type="entry name" value="PSEUDOURIDINE SYNTHASE FAMILY PROTEIN-RELATED"/>
    <property type="match status" value="1"/>
</dbReference>
<accession>A0A953IEH8</accession>
<dbReference type="InterPro" id="IPR006145">
    <property type="entry name" value="PsdUridine_synth_RsuA/RluA"/>
</dbReference>
<dbReference type="InterPro" id="IPR036986">
    <property type="entry name" value="S4_RNA-bd_sf"/>
</dbReference>
<protein>
    <recommendedName>
        <fullName evidence="5">Pseudouridine synthase</fullName>
        <ecNumber evidence="5">5.4.99.-</ecNumber>
    </recommendedName>
</protein>
<dbReference type="PANTHER" id="PTHR47683:SF4">
    <property type="entry name" value="PSEUDOURIDINE SYNTHASE"/>
    <property type="match status" value="1"/>
</dbReference>
<dbReference type="CDD" id="cd00165">
    <property type="entry name" value="S4"/>
    <property type="match status" value="1"/>
</dbReference>
<proteinExistence type="inferred from homology"/>
<keyword evidence="3 5" id="KW-0413">Isomerase</keyword>
<gene>
    <name evidence="8" type="ORF">CWE10_12065</name>
</gene>
<reference evidence="8" key="1">
    <citation type="submission" date="2017-11" db="EMBL/GenBank/DDBJ databases">
        <title>Three new genomes from thermophilic consortium.</title>
        <authorList>
            <person name="Quaggio R."/>
            <person name="Amgarten D."/>
            <person name="Setubal J.C."/>
        </authorList>
    </citation>
    <scope>NUCLEOTIDE SEQUENCE</scope>
    <source>
        <strain evidence="8">ZCTH01-B2</strain>
    </source>
</reference>
<dbReference type="SMART" id="SM00363">
    <property type="entry name" value="S4"/>
    <property type="match status" value="1"/>
</dbReference>
<evidence type="ECO:0000313" key="9">
    <source>
        <dbReference type="Proteomes" id="UP000732377"/>
    </source>
</evidence>
<dbReference type="InterPro" id="IPR020094">
    <property type="entry name" value="TruA/RsuA/RluB/E/F_N"/>
</dbReference>
<dbReference type="CDD" id="cd02553">
    <property type="entry name" value="PseudoU_synth_RsuA"/>
    <property type="match status" value="1"/>
</dbReference>
<dbReference type="RefSeq" id="WP_273380048.1">
    <property type="nucleotide sequence ID" value="NZ_PIUK01000120.1"/>
</dbReference>
<evidence type="ECO:0000256" key="4">
    <source>
        <dbReference type="PROSITE-ProRule" id="PRU00182"/>
    </source>
</evidence>
<organism evidence="8 9">
    <name type="scientific">Symbiobacterium thermophilum</name>
    <dbReference type="NCBI Taxonomy" id="2734"/>
    <lineage>
        <taxon>Bacteria</taxon>
        <taxon>Bacillati</taxon>
        <taxon>Bacillota</taxon>
        <taxon>Clostridia</taxon>
        <taxon>Eubacteriales</taxon>
        <taxon>Symbiobacteriaceae</taxon>
        <taxon>Symbiobacterium</taxon>
    </lineage>
</organism>
<evidence type="ECO:0000259" key="7">
    <source>
        <dbReference type="SMART" id="SM00363"/>
    </source>
</evidence>
<dbReference type="GO" id="GO:0005829">
    <property type="term" value="C:cytosol"/>
    <property type="evidence" value="ECO:0007669"/>
    <property type="project" value="UniProtKB-ARBA"/>
</dbReference>
<keyword evidence="2 4" id="KW-0694">RNA-binding</keyword>
<dbReference type="Proteomes" id="UP000732377">
    <property type="component" value="Unassembled WGS sequence"/>
</dbReference>
<dbReference type="GO" id="GO:0000455">
    <property type="term" value="P:enzyme-directed rRNA pseudouridine synthesis"/>
    <property type="evidence" value="ECO:0007669"/>
    <property type="project" value="UniProtKB-ARBA"/>
</dbReference>
<dbReference type="GO" id="GO:0120159">
    <property type="term" value="F:rRNA pseudouridine synthase activity"/>
    <property type="evidence" value="ECO:0007669"/>
    <property type="project" value="UniProtKB-ARBA"/>
</dbReference>
<dbReference type="SUPFAM" id="SSF55120">
    <property type="entry name" value="Pseudouridine synthase"/>
    <property type="match status" value="1"/>
</dbReference>
<dbReference type="Pfam" id="PF00849">
    <property type="entry name" value="PseudoU_synth_2"/>
    <property type="match status" value="1"/>
</dbReference>
<dbReference type="InterPro" id="IPR042092">
    <property type="entry name" value="PsdUridine_s_RsuA/RluB/E/F_cat"/>
</dbReference>
<feature type="domain" description="RNA-binding S4" evidence="7">
    <location>
        <begin position="4"/>
        <end position="63"/>
    </location>
</feature>
<dbReference type="EC" id="5.4.99.-" evidence="5"/>
<evidence type="ECO:0000256" key="1">
    <source>
        <dbReference type="ARBA" id="ARBA00008348"/>
    </source>
</evidence>
<dbReference type="EMBL" id="PIUK01000120">
    <property type="protein sequence ID" value="MBY6276925.1"/>
    <property type="molecule type" value="Genomic_DNA"/>
</dbReference>
<dbReference type="PROSITE" id="PS50889">
    <property type="entry name" value="S4"/>
    <property type="match status" value="1"/>
</dbReference>
<name>A0A953IEH8_SYMTR</name>
<dbReference type="InterPro" id="IPR002942">
    <property type="entry name" value="S4_RNA-bd"/>
</dbReference>
<dbReference type="NCBIfam" id="TIGR00093">
    <property type="entry name" value="pseudouridine synthase"/>
    <property type="match status" value="1"/>
</dbReference>
<dbReference type="PROSITE" id="PS01149">
    <property type="entry name" value="PSI_RSU"/>
    <property type="match status" value="1"/>
</dbReference>
<dbReference type="InterPro" id="IPR020103">
    <property type="entry name" value="PsdUridine_synth_cat_dom_sf"/>
</dbReference>
<evidence type="ECO:0000256" key="5">
    <source>
        <dbReference type="RuleBase" id="RU003887"/>
    </source>
</evidence>
<sequence length="254" mass="27727">MGRVRLDRLLGHMGFGSRKELRALLKAGRVTVDGRPVTDPGALVDPGTSSVAVDGEPVRFQRHFHVLLHKPAGVITATADPRQRTVMDVLPEDLRRRDLVPVGRLDKDTEGLLLLTTDGTLAHRLMAPRWHQPKRYLARVDRPLDPADQEAFAAGVPLADGYVTLPARLEILSPQEGIVTVREGKYHQVRRMFAARGKRVVYLKRLSMGPLSLGDLPPGAARPLTAAEVDALYRSASLPNPDDPDVPLAGPPGL</sequence>